<organism evidence="2 3">
    <name type="scientific">Paenibacillus profundus</name>
    <dbReference type="NCBI Taxonomy" id="1173085"/>
    <lineage>
        <taxon>Bacteria</taxon>
        <taxon>Bacillati</taxon>
        <taxon>Bacillota</taxon>
        <taxon>Bacilli</taxon>
        <taxon>Bacillales</taxon>
        <taxon>Paenibacillaceae</taxon>
        <taxon>Paenibacillus</taxon>
    </lineage>
</organism>
<evidence type="ECO:0000313" key="2">
    <source>
        <dbReference type="EMBL" id="MCE5172395.1"/>
    </source>
</evidence>
<comment type="caution">
    <text evidence="2">The sequence shown here is derived from an EMBL/GenBank/DDBJ whole genome shotgun (WGS) entry which is preliminary data.</text>
</comment>
<sequence>MKQILLITDGCSNVGVQPAVAAAQARELGIAVNVVGIVDYGTIGVLGGREIEDIAQAGGGISRIVQSHQLSQTIQMMTRKTVVQTIHQAMNKELRQILGADGADSVEALPPDQRAEVVRVMDDMSEQSQLRVALLIDASASMKPKLAAVEEAIRDLMLSLQARVGKSELSVFHFPGPHGGEEAVQDLEWTDDIGRAKRLFQRLNMRGTTPTGPALLKVIDYYQYDSHTSSSSAEEQTYQQEGTGTDGIWSDYIV</sequence>
<protein>
    <recommendedName>
        <fullName evidence="1">VWFA domain-containing protein</fullName>
    </recommendedName>
</protein>
<proteinExistence type="predicted"/>
<gene>
    <name evidence="2" type="ORF">LQV63_24270</name>
</gene>
<dbReference type="InterPro" id="IPR036465">
    <property type="entry name" value="vWFA_dom_sf"/>
</dbReference>
<feature type="domain" description="VWFA" evidence="1">
    <location>
        <begin position="1"/>
        <end position="86"/>
    </location>
</feature>
<dbReference type="RefSeq" id="WP_233698610.1">
    <property type="nucleotide sequence ID" value="NZ_JAJNBZ010000028.1"/>
</dbReference>
<dbReference type="SUPFAM" id="SSF53300">
    <property type="entry name" value="vWA-like"/>
    <property type="match status" value="2"/>
</dbReference>
<dbReference type="PROSITE" id="PS50234">
    <property type="entry name" value="VWFA"/>
    <property type="match status" value="1"/>
</dbReference>
<dbReference type="EMBL" id="JAJNBZ010000028">
    <property type="protein sequence ID" value="MCE5172395.1"/>
    <property type="molecule type" value="Genomic_DNA"/>
</dbReference>
<reference evidence="2 3" key="1">
    <citation type="submission" date="2021-11" db="EMBL/GenBank/DDBJ databases">
        <title>Draft genome sequence of Paenibacillus profundus YoMME, a new Gram-positive bacteria with exoelectrogenic properties.</title>
        <authorList>
            <person name="Hubenova Y."/>
            <person name="Hubenova E."/>
            <person name="Manasiev Y."/>
            <person name="Peykov S."/>
            <person name="Mitov M."/>
        </authorList>
    </citation>
    <scope>NUCLEOTIDE SEQUENCE [LARGE SCALE GENOMIC DNA]</scope>
    <source>
        <strain evidence="2 3">YoMME</strain>
    </source>
</reference>
<dbReference type="Gene3D" id="3.40.50.410">
    <property type="entry name" value="von Willebrand factor, type A domain"/>
    <property type="match status" value="1"/>
</dbReference>
<dbReference type="InterPro" id="IPR002035">
    <property type="entry name" value="VWF_A"/>
</dbReference>
<evidence type="ECO:0000259" key="1">
    <source>
        <dbReference type="PROSITE" id="PS50234"/>
    </source>
</evidence>
<evidence type="ECO:0000313" key="3">
    <source>
        <dbReference type="Proteomes" id="UP001199916"/>
    </source>
</evidence>
<dbReference type="Proteomes" id="UP001199916">
    <property type="component" value="Unassembled WGS sequence"/>
</dbReference>
<keyword evidence="3" id="KW-1185">Reference proteome</keyword>
<accession>A0ABS8YPX4</accession>
<name>A0ABS8YPX4_9BACL</name>